<evidence type="ECO:0000313" key="4">
    <source>
        <dbReference type="EMBL" id="MCS3864693.1"/>
    </source>
</evidence>
<feature type="domain" description="Phage integrase SAM-like" evidence="2">
    <location>
        <begin position="109"/>
        <end position="175"/>
    </location>
</feature>
<evidence type="ECO:0000313" key="5">
    <source>
        <dbReference type="Proteomes" id="UP001155034"/>
    </source>
</evidence>
<dbReference type="InterPro" id="IPR010998">
    <property type="entry name" value="Integrase_recombinase_N"/>
</dbReference>
<accession>A0A9X2R7Y7</accession>
<dbReference type="InterPro" id="IPR035386">
    <property type="entry name" value="Arm-DNA-bind_5"/>
</dbReference>
<name>A0A9X2R7Y7_9BACT</name>
<protein>
    <recommendedName>
        <fullName evidence="6">Integrase</fullName>
    </recommendedName>
</protein>
<dbReference type="GeneID" id="83727551"/>
<sequence>MATVSIELRSDRTGLNGWAPVRLRIAHRGTKRYISLGFKVLASKWNSDREEVTRSHPDQKEYNDDLSEIKSTAQSALRSENRARRVVTARRLKGEIQKRLGPPEEAAYDFLSFAEERLKKYRPREQISTFESYRSDPRKFRQFVEDEYGVEELPCDAIDVELVESFRTFCYEVREKIRTLSGKPLRPFASL</sequence>
<dbReference type="Proteomes" id="UP001155034">
    <property type="component" value="Unassembled WGS sequence"/>
</dbReference>
<evidence type="ECO:0000256" key="1">
    <source>
        <dbReference type="ARBA" id="ARBA00023125"/>
    </source>
</evidence>
<dbReference type="AlphaFoldDB" id="A0A9X2R7Y7"/>
<evidence type="ECO:0000259" key="3">
    <source>
        <dbReference type="Pfam" id="PF17293"/>
    </source>
</evidence>
<proteinExistence type="predicted"/>
<dbReference type="RefSeq" id="WP_118828641.1">
    <property type="nucleotide sequence ID" value="NZ_CP030361.1"/>
</dbReference>
<dbReference type="EMBL" id="JANTYZ010000002">
    <property type="protein sequence ID" value="MCS3864693.1"/>
    <property type="molecule type" value="Genomic_DNA"/>
</dbReference>
<dbReference type="Pfam" id="PF17293">
    <property type="entry name" value="Arm-DNA-bind_5"/>
    <property type="match status" value="1"/>
</dbReference>
<dbReference type="GO" id="GO:0003677">
    <property type="term" value="F:DNA binding"/>
    <property type="evidence" value="ECO:0007669"/>
    <property type="project" value="UniProtKB-KW"/>
</dbReference>
<comment type="caution">
    <text evidence="4">The sequence shown here is derived from an EMBL/GenBank/DDBJ whole genome shotgun (WGS) entry which is preliminary data.</text>
</comment>
<gene>
    <name evidence="4" type="ORF">GGP82_001239</name>
</gene>
<evidence type="ECO:0000259" key="2">
    <source>
        <dbReference type="Pfam" id="PF13102"/>
    </source>
</evidence>
<organism evidence="4 5">
    <name type="scientific">Salinibacter ruber</name>
    <dbReference type="NCBI Taxonomy" id="146919"/>
    <lineage>
        <taxon>Bacteria</taxon>
        <taxon>Pseudomonadati</taxon>
        <taxon>Rhodothermota</taxon>
        <taxon>Rhodothermia</taxon>
        <taxon>Rhodothermales</taxon>
        <taxon>Salinibacteraceae</taxon>
        <taxon>Salinibacter</taxon>
    </lineage>
</organism>
<evidence type="ECO:0008006" key="6">
    <source>
        <dbReference type="Google" id="ProtNLM"/>
    </source>
</evidence>
<reference evidence="4" key="1">
    <citation type="submission" date="2022-08" db="EMBL/GenBank/DDBJ databases">
        <title>Genomic Encyclopedia of Type Strains, Phase V (KMG-V): Genome sequencing to study the core and pangenomes of soil and plant-associated prokaryotes.</title>
        <authorList>
            <person name="Whitman W."/>
        </authorList>
    </citation>
    <scope>NUCLEOTIDE SEQUENCE</scope>
    <source>
        <strain evidence="4">SP2016B</strain>
    </source>
</reference>
<dbReference type="Gene3D" id="1.10.150.130">
    <property type="match status" value="1"/>
</dbReference>
<feature type="domain" description="Arm DNA-binding" evidence="3">
    <location>
        <begin position="8"/>
        <end position="93"/>
    </location>
</feature>
<dbReference type="InterPro" id="IPR025269">
    <property type="entry name" value="SAM-like_dom"/>
</dbReference>
<keyword evidence="1" id="KW-0238">DNA-binding</keyword>
<dbReference type="Pfam" id="PF13102">
    <property type="entry name" value="Phage_int_SAM_5"/>
    <property type="match status" value="1"/>
</dbReference>